<feature type="compositionally biased region" description="Basic and acidic residues" evidence="1">
    <location>
        <begin position="247"/>
        <end position="258"/>
    </location>
</feature>
<keyword evidence="3" id="KW-0732">Signal</keyword>
<dbReference type="AlphaFoldDB" id="A0A1L7WCZ2"/>
<feature type="compositionally biased region" description="Polar residues" evidence="1">
    <location>
        <begin position="433"/>
        <end position="447"/>
    </location>
</feature>
<protein>
    <recommendedName>
        <fullName evidence="6">Mid2 domain-containing protein</fullName>
    </recommendedName>
</protein>
<feature type="region of interest" description="Disordered" evidence="1">
    <location>
        <begin position="339"/>
        <end position="361"/>
    </location>
</feature>
<feature type="compositionally biased region" description="Low complexity" evidence="1">
    <location>
        <begin position="448"/>
        <end position="465"/>
    </location>
</feature>
<dbReference type="EMBL" id="FJOG01000001">
    <property type="protein sequence ID" value="CZR50655.1"/>
    <property type="molecule type" value="Genomic_DNA"/>
</dbReference>
<proteinExistence type="predicted"/>
<feature type="transmembrane region" description="Helical" evidence="2">
    <location>
        <begin position="193"/>
        <end position="215"/>
    </location>
</feature>
<evidence type="ECO:0000256" key="1">
    <source>
        <dbReference type="SAM" id="MobiDB-lite"/>
    </source>
</evidence>
<organism evidence="4 5">
    <name type="scientific">Phialocephala subalpina</name>
    <dbReference type="NCBI Taxonomy" id="576137"/>
    <lineage>
        <taxon>Eukaryota</taxon>
        <taxon>Fungi</taxon>
        <taxon>Dikarya</taxon>
        <taxon>Ascomycota</taxon>
        <taxon>Pezizomycotina</taxon>
        <taxon>Leotiomycetes</taxon>
        <taxon>Helotiales</taxon>
        <taxon>Mollisiaceae</taxon>
        <taxon>Phialocephala</taxon>
        <taxon>Phialocephala fortinii species complex</taxon>
    </lineage>
</organism>
<accession>A0A1L7WCZ2</accession>
<feature type="region of interest" description="Disordered" evidence="1">
    <location>
        <begin position="142"/>
        <end position="182"/>
    </location>
</feature>
<feature type="chain" id="PRO_5012408544" description="Mid2 domain-containing protein" evidence="3">
    <location>
        <begin position="24"/>
        <end position="481"/>
    </location>
</feature>
<keyword evidence="2" id="KW-0472">Membrane</keyword>
<feature type="compositionally biased region" description="Polar residues" evidence="1">
    <location>
        <begin position="234"/>
        <end position="243"/>
    </location>
</feature>
<feature type="region of interest" description="Disordered" evidence="1">
    <location>
        <begin position="432"/>
        <end position="481"/>
    </location>
</feature>
<dbReference type="Proteomes" id="UP000184330">
    <property type="component" value="Unassembled WGS sequence"/>
</dbReference>
<keyword evidence="2" id="KW-0812">Transmembrane</keyword>
<sequence>MRRSTRTRQTVLLAVCLATSITARSTTPNVFERSTCPDPLYNACSQAGLPANFCCPSGNTCIPLAGNTTVLCCPDGQTCQTIRPIVCDITSQNVTLHPDNTLKTTALTASLPTCAGQCCPFGYSCNGGGNCQMNTDQSIAPSGSTSSGTTSTTSPTSTSTSSSTSKPSSTSTSSSSNSTAPVTATTNKFPVSIFLAGFLPGVALGILLTLLIICIRGSRSRAKNTSANERRRSGSSFGNTFISDPQPIHEDMRTDFLRKPPMTPSSTAGSTPDRRNTMKGKVQGLFRKSRGPEPNQWNAELAPPMPLNVQKNVTTQRPVTPPNQRASSGHFDVPLGLDDGTSSMHRSPAPAPAMQGSGGLRADRRDSYVTTMSDMMDRDRMSSSVGSGNAPLAGLPKGQRESIPPFHSGLWVPSLLRESFMDVDLERGDASSFVPSPMTSGHSSWSRTLTGSPSQSPLPGSSLKPSPTPRKPEFDGSMNMF</sequence>
<feature type="signal peptide" evidence="3">
    <location>
        <begin position="1"/>
        <end position="23"/>
    </location>
</feature>
<dbReference type="OrthoDB" id="5338512at2759"/>
<evidence type="ECO:0008006" key="6">
    <source>
        <dbReference type="Google" id="ProtNLM"/>
    </source>
</evidence>
<keyword evidence="5" id="KW-1185">Reference proteome</keyword>
<keyword evidence="2" id="KW-1133">Transmembrane helix</keyword>
<evidence type="ECO:0000313" key="4">
    <source>
        <dbReference type="EMBL" id="CZR50655.1"/>
    </source>
</evidence>
<name>A0A1L7WCZ2_9HELO</name>
<evidence type="ECO:0000313" key="5">
    <source>
        <dbReference type="Proteomes" id="UP000184330"/>
    </source>
</evidence>
<gene>
    <name evidence="4" type="ORF">PAC_00529</name>
</gene>
<evidence type="ECO:0000256" key="2">
    <source>
        <dbReference type="SAM" id="Phobius"/>
    </source>
</evidence>
<feature type="region of interest" description="Disordered" evidence="1">
    <location>
        <begin position="220"/>
        <end position="278"/>
    </location>
</feature>
<dbReference type="STRING" id="576137.A0A1L7WCZ2"/>
<evidence type="ECO:0000256" key="3">
    <source>
        <dbReference type="SAM" id="SignalP"/>
    </source>
</evidence>
<reference evidence="4 5" key="1">
    <citation type="submission" date="2016-03" db="EMBL/GenBank/DDBJ databases">
        <authorList>
            <person name="Ploux O."/>
        </authorList>
    </citation>
    <scope>NUCLEOTIDE SEQUENCE [LARGE SCALE GENOMIC DNA]</scope>
    <source>
        <strain evidence="4 5">UAMH 11012</strain>
    </source>
</reference>